<sequence length="287" mass="32515">MSFARSVSSKSSSTSTVIPPLPALPKLPSRLQSKRTSILPSTTKKEIKIQENRNDIQLSSIKNQNDLEDIVNNLSTIVKRSEELLTPIKQPQITTTIRRTSSLHLTKIELDRRKFSNSIVKSFNVHCNVSEKKEDHQSKLHDSISDRLSECNISVSSSIPRRTSIRSLHNVEKYSGIKCALPSFTSTIPNTFKGLEKHYTPMKNKQTNMTSSFTDNQITPADTNNKDRSPWRLRFEKFLNHEQPTPLSPSIESVVLNKTKTSSLGKENRTPSFRLPARRTSKFNLPS</sequence>
<dbReference type="AlphaFoldDB" id="A0A813Q4C6"/>
<dbReference type="Proteomes" id="UP000663854">
    <property type="component" value="Unassembled WGS sequence"/>
</dbReference>
<reference evidence="2" key="1">
    <citation type="submission" date="2021-02" db="EMBL/GenBank/DDBJ databases">
        <authorList>
            <person name="Nowell W R."/>
        </authorList>
    </citation>
    <scope>NUCLEOTIDE SEQUENCE</scope>
</reference>
<evidence type="ECO:0000313" key="5">
    <source>
        <dbReference type="Proteomes" id="UP000663870"/>
    </source>
</evidence>
<dbReference type="EMBL" id="CAJNOL010000119">
    <property type="protein sequence ID" value="CAF0861571.1"/>
    <property type="molecule type" value="Genomic_DNA"/>
</dbReference>
<comment type="caution">
    <text evidence="2">The sequence shown here is derived from an EMBL/GenBank/DDBJ whole genome shotgun (WGS) entry which is preliminary data.</text>
</comment>
<keyword evidence="5" id="KW-1185">Reference proteome</keyword>
<evidence type="ECO:0000313" key="3">
    <source>
        <dbReference type="EMBL" id="CAF0861571.1"/>
    </source>
</evidence>
<feature type="region of interest" description="Disordered" evidence="1">
    <location>
        <begin position="205"/>
        <end position="229"/>
    </location>
</feature>
<feature type="compositionally biased region" description="Low complexity" evidence="1">
    <location>
        <begin position="1"/>
        <end position="17"/>
    </location>
</feature>
<evidence type="ECO:0000313" key="2">
    <source>
        <dbReference type="EMBL" id="CAF0761858.1"/>
    </source>
</evidence>
<dbReference type="Proteomes" id="UP000663870">
    <property type="component" value="Unassembled WGS sequence"/>
</dbReference>
<dbReference type="EMBL" id="CAJNOH010000018">
    <property type="protein sequence ID" value="CAF0761858.1"/>
    <property type="molecule type" value="Genomic_DNA"/>
</dbReference>
<evidence type="ECO:0000313" key="4">
    <source>
        <dbReference type="Proteomes" id="UP000663854"/>
    </source>
</evidence>
<name>A0A813Q4C6_9BILA</name>
<feature type="region of interest" description="Disordered" evidence="1">
    <location>
        <begin position="1"/>
        <end position="44"/>
    </location>
</feature>
<feature type="compositionally biased region" description="Polar residues" evidence="1">
    <location>
        <begin position="205"/>
        <end position="223"/>
    </location>
</feature>
<organism evidence="2 4">
    <name type="scientific">Rotaria sordida</name>
    <dbReference type="NCBI Taxonomy" id="392033"/>
    <lineage>
        <taxon>Eukaryota</taxon>
        <taxon>Metazoa</taxon>
        <taxon>Spiralia</taxon>
        <taxon>Gnathifera</taxon>
        <taxon>Rotifera</taxon>
        <taxon>Eurotatoria</taxon>
        <taxon>Bdelloidea</taxon>
        <taxon>Philodinida</taxon>
        <taxon>Philodinidae</taxon>
        <taxon>Rotaria</taxon>
    </lineage>
</organism>
<gene>
    <name evidence="3" type="ORF">JXQ802_LOCUS7217</name>
    <name evidence="2" type="ORF">PYM288_LOCUS2641</name>
</gene>
<evidence type="ECO:0000256" key="1">
    <source>
        <dbReference type="SAM" id="MobiDB-lite"/>
    </source>
</evidence>
<protein>
    <submittedName>
        <fullName evidence="2">Uncharacterized protein</fullName>
    </submittedName>
</protein>
<proteinExistence type="predicted"/>
<accession>A0A813Q4C6</accession>
<feature type="region of interest" description="Disordered" evidence="1">
    <location>
        <begin position="259"/>
        <end position="287"/>
    </location>
</feature>
<feature type="compositionally biased region" description="Polar residues" evidence="1">
    <location>
        <begin position="30"/>
        <end position="42"/>
    </location>
</feature>